<keyword evidence="8 14" id="KW-0675">Receptor</keyword>
<keyword evidence="3 10" id="KW-1134">Transmembrane beta strand</keyword>
<dbReference type="PANTHER" id="PTHR30069:SF29">
    <property type="entry name" value="HEMOGLOBIN AND HEMOGLOBIN-HAPTOGLOBIN-BINDING PROTEIN 1-RELATED"/>
    <property type="match status" value="1"/>
</dbReference>
<reference evidence="14 15" key="1">
    <citation type="submission" date="2016-11" db="EMBL/GenBank/DDBJ databases">
        <authorList>
            <person name="Jaros S."/>
            <person name="Januszkiewicz K."/>
            <person name="Wedrychowicz H."/>
        </authorList>
    </citation>
    <scope>NUCLEOTIDE SEQUENCE [LARGE SCALE GENOMIC DNA]</scope>
    <source>
        <strain evidence="14 15">DSM 21986</strain>
    </source>
</reference>
<dbReference type="InterPro" id="IPR037066">
    <property type="entry name" value="Plug_dom_sf"/>
</dbReference>
<feature type="domain" description="TonB-dependent receptor plug" evidence="13">
    <location>
        <begin position="124"/>
        <end position="231"/>
    </location>
</feature>
<dbReference type="CDD" id="cd01347">
    <property type="entry name" value="ligand_gated_channel"/>
    <property type="match status" value="1"/>
</dbReference>
<evidence type="ECO:0000259" key="13">
    <source>
        <dbReference type="Pfam" id="PF07715"/>
    </source>
</evidence>
<keyword evidence="4 10" id="KW-0812">Transmembrane</keyword>
<dbReference type="Proteomes" id="UP000184041">
    <property type="component" value="Unassembled WGS sequence"/>
</dbReference>
<dbReference type="OrthoDB" id="9764669at2"/>
<evidence type="ECO:0000259" key="12">
    <source>
        <dbReference type="Pfam" id="PF00593"/>
    </source>
</evidence>
<keyword evidence="6 11" id="KW-0798">TonB box</keyword>
<dbReference type="GO" id="GO:0044718">
    <property type="term" value="P:siderophore transmembrane transport"/>
    <property type="evidence" value="ECO:0007669"/>
    <property type="project" value="TreeGrafter"/>
</dbReference>
<dbReference type="EMBL" id="FQUS01000017">
    <property type="protein sequence ID" value="SHG03921.1"/>
    <property type="molecule type" value="Genomic_DNA"/>
</dbReference>
<evidence type="ECO:0000313" key="14">
    <source>
        <dbReference type="EMBL" id="SHG03921.1"/>
    </source>
</evidence>
<evidence type="ECO:0000256" key="11">
    <source>
        <dbReference type="RuleBase" id="RU003357"/>
    </source>
</evidence>
<dbReference type="InterPro" id="IPR039426">
    <property type="entry name" value="TonB-dep_rcpt-like"/>
</dbReference>
<comment type="subcellular location">
    <subcellularLocation>
        <location evidence="1 10">Cell outer membrane</location>
        <topology evidence="1 10">Multi-pass membrane protein</topology>
    </subcellularLocation>
</comment>
<dbReference type="GO" id="GO:0015344">
    <property type="term" value="F:siderophore uptake transmembrane transporter activity"/>
    <property type="evidence" value="ECO:0007669"/>
    <property type="project" value="TreeGrafter"/>
</dbReference>
<dbReference type="GO" id="GO:0009279">
    <property type="term" value="C:cell outer membrane"/>
    <property type="evidence" value="ECO:0007669"/>
    <property type="project" value="UniProtKB-SubCell"/>
</dbReference>
<evidence type="ECO:0000256" key="7">
    <source>
        <dbReference type="ARBA" id="ARBA00023136"/>
    </source>
</evidence>
<sequence>MNHWLRHPPALFLPPLLLLLGLLYPPGSSAQTLKVVEETTREAIPQVYIYNNGKNKMTVTDAGGEASLEPFSESDTLNFQHPGFEPFAIRFSRLGERDYEVALTNRGTVMGEVYVSASKWEQALSDIPQKITQIGEEHLQFRNPQTAGDLLQSSGKVFLQKSQMGGGSPMIRGFAANSVLIAVDGVRMNNAIFRSGNLQNVLAVDPNALRSTEVLFGPGSIIYGSDALGGVMNFRTKRPSLSYSGDAPTVTAAGLTRYSSANHERTIHADAGIGYENWGTLTSVTYSHFDDLRSGDDFYDDFPDFGKRKAYVVRRQGEDVVVENDEVTRQRPSGYRQLNLMQKVRYRPGDRWDLSYGFHYAGTSDIPRYDRLIQREEGDRGPLVNAEWYYGPQIWMMNAVEADHLEGTTFYDKMSVVLSHQWFQESRNDRKFGEAELRNREENLDLFTANVDFDKRWGTTSELFYGLEGLYNDVRSRAASVHIETGARSPAPTRYPDEGSRYRQLAGYAKYQHDLTSDMTVVAGARYSHVLLDARFSGDFYDLPFGTIELETGAFSGSLGFTFRPLEELQLSLNGSTGFRAPNVDDAAKVFDSEPGTVVVPNEELRPEHAYNLDFTVINEIEERLRLELNAYYTWLEDAMVRRSVRFGGADSIRYDGTMSNVEALVNAGAAYVYGASLGFSAELNRTLGIRSELTYTHGRDRSGGEPLRHAAPLFGTAGISYETDKLRAEVYTEFNGPKKWDDLAPSERNKPHLYTPEGAPAWATLNIRTSYRFSGTFTVDVGLENVLDKHYRPYSSGISAPGRNLSVSLRGEL</sequence>
<proteinExistence type="inferred from homology"/>
<evidence type="ECO:0000256" key="2">
    <source>
        <dbReference type="ARBA" id="ARBA00022448"/>
    </source>
</evidence>
<evidence type="ECO:0000256" key="10">
    <source>
        <dbReference type="PROSITE-ProRule" id="PRU01360"/>
    </source>
</evidence>
<evidence type="ECO:0000256" key="8">
    <source>
        <dbReference type="ARBA" id="ARBA00023170"/>
    </source>
</evidence>
<dbReference type="InterPro" id="IPR008969">
    <property type="entry name" value="CarboxyPept-like_regulatory"/>
</dbReference>
<dbReference type="SUPFAM" id="SSF56935">
    <property type="entry name" value="Porins"/>
    <property type="match status" value="1"/>
</dbReference>
<dbReference type="AlphaFoldDB" id="A0A1M5GK76"/>
<gene>
    <name evidence="14" type="ORF">SAMN05443144_11777</name>
</gene>
<keyword evidence="9 10" id="KW-0998">Cell outer membrane</keyword>
<dbReference type="PROSITE" id="PS52016">
    <property type="entry name" value="TONB_DEPENDENT_REC_3"/>
    <property type="match status" value="1"/>
</dbReference>
<keyword evidence="15" id="KW-1185">Reference proteome</keyword>
<accession>A0A1M5GK76</accession>
<keyword evidence="2 10" id="KW-0813">Transport</keyword>
<keyword evidence="7 10" id="KW-0472">Membrane</keyword>
<organism evidence="14 15">
    <name type="scientific">Fodinibius roseus</name>
    <dbReference type="NCBI Taxonomy" id="1194090"/>
    <lineage>
        <taxon>Bacteria</taxon>
        <taxon>Pseudomonadati</taxon>
        <taxon>Balneolota</taxon>
        <taxon>Balneolia</taxon>
        <taxon>Balneolales</taxon>
        <taxon>Balneolaceae</taxon>
        <taxon>Fodinibius</taxon>
    </lineage>
</organism>
<dbReference type="InterPro" id="IPR036942">
    <property type="entry name" value="Beta-barrel_TonB_sf"/>
</dbReference>
<dbReference type="RefSeq" id="WP_073066287.1">
    <property type="nucleotide sequence ID" value="NZ_FQUS01000017.1"/>
</dbReference>
<dbReference type="Gene3D" id="2.40.170.20">
    <property type="entry name" value="TonB-dependent receptor, beta-barrel domain"/>
    <property type="match status" value="1"/>
</dbReference>
<evidence type="ECO:0000256" key="4">
    <source>
        <dbReference type="ARBA" id="ARBA00022692"/>
    </source>
</evidence>
<evidence type="ECO:0000256" key="6">
    <source>
        <dbReference type="ARBA" id="ARBA00023077"/>
    </source>
</evidence>
<dbReference type="STRING" id="1194090.SAMN05443144_11777"/>
<evidence type="ECO:0000313" key="15">
    <source>
        <dbReference type="Proteomes" id="UP000184041"/>
    </source>
</evidence>
<dbReference type="Pfam" id="PF07715">
    <property type="entry name" value="Plug"/>
    <property type="match status" value="1"/>
</dbReference>
<comment type="similarity">
    <text evidence="10 11">Belongs to the TonB-dependent receptor family.</text>
</comment>
<name>A0A1M5GK76_9BACT</name>
<feature type="domain" description="TonB-dependent receptor-like beta-barrel" evidence="12">
    <location>
        <begin position="401"/>
        <end position="787"/>
    </location>
</feature>
<keyword evidence="5" id="KW-0732">Signal</keyword>
<dbReference type="Gene3D" id="2.170.130.10">
    <property type="entry name" value="TonB-dependent receptor, plug domain"/>
    <property type="match status" value="1"/>
</dbReference>
<evidence type="ECO:0000256" key="5">
    <source>
        <dbReference type="ARBA" id="ARBA00022729"/>
    </source>
</evidence>
<dbReference type="SUPFAM" id="SSF49464">
    <property type="entry name" value="Carboxypeptidase regulatory domain-like"/>
    <property type="match status" value="1"/>
</dbReference>
<dbReference type="InterPro" id="IPR012910">
    <property type="entry name" value="Plug_dom"/>
</dbReference>
<dbReference type="InterPro" id="IPR000531">
    <property type="entry name" value="Beta-barrel_TonB"/>
</dbReference>
<evidence type="ECO:0000256" key="1">
    <source>
        <dbReference type="ARBA" id="ARBA00004571"/>
    </source>
</evidence>
<dbReference type="Pfam" id="PF00593">
    <property type="entry name" value="TonB_dep_Rec_b-barrel"/>
    <property type="match status" value="1"/>
</dbReference>
<evidence type="ECO:0000256" key="9">
    <source>
        <dbReference type="ARBA" id="ARBA00023237"/>
    </source>
</evidence>
<protein>
    <submittedName>
        <fullName evidence="14">Hemoglobin/transferrin/lactoferrin receptor protein</fullName>
    </submittedName>
</protein>
<dbReference type="PANTHER" id="PTHR30069">
    <property type="entry name" value="TONB-DEPENDENT OUTER MEMBRANE RECEPTOR"/>
    <property type="match status" value="1"/>
</dbReference>
<evidence type="ECO:0000256" key="3">
    <source>
        <dbReference type="ARBA" id="ARBA00022452"/>
    </source>
</evidence>